<name>A0A4R5YFL0_KOCRO</name>
<feature type="transmembrane region" description="Helical" evidence="1">
    <location>
        <begin position="90"/>
        <end position="106"/>
    </location>
</feature>
<dbReference type="GeneID" id="64347641"/>
<comment type="caution">
    <text evidence="2">The sequence shown here is derived from an EMBL/GenBank/DDBJ whole genome shotgun (WGS) entry which is preliminary data.</text>
</comment>
<evidence type="ECO:0000313" key="3">
    <source>
        <dbReference type="Proteomes" id="UP000295163"/>
    </source>
</evidence>
<dbReference type="AlphaFoldDB" id="A0A4R5YFL0"/>
<keyword evidence="1" id="KW-0472">Membrane</keyword>
<feature type="transmembrane region" description="Helical" evidence="1">
    <location>
        <begin position="12"/>
        <end position="32"/>
    </location>
</feature>
<sequence>MSSDSSWHSVGLYLVWMALVLGLVMWGGPWLIAAVGPVLSNVVLGIPVLVLAVLQLRGQRREYRRLETQGDPQPLRPPFEYEPSAQGTRSFSWVIGGGFLLLTLTLAGAGNYSLLAPGLIVSLMLMALGQEDVRHARAMDARLREDTAKEA</sequence>
<keyword evidence="1" id="KW-1133">Transmembrane helix</keyword>
<feature type="transmembrane region" description="Helical" evidence="1">
    <location>
        <begin position="38"/>
        <end position="56"/>
    </location>
</feature>
<organism evidence="2 3">
    <name type="scientific">Kocuria rosea</name>
    <name type="common">Deinococcus erythromyxa</name>
    <name type="synonym">Micrococcus rubens</name>
    <dbReference type="NCBI Taxonomy" id="1275"/>
    <lineage>
        <taxon>Bacteria</taxon>
        <taxon>Bacillati</taxon>
        <taxon>Actinomycetota</taxon>
        <taxon>Actinomycetes</taxon>
        <taxon>Micrococcales</taxon>
        <taxon>Micrococcaceae</taxon>
        <taxon>Kocuria</taxon>
    </lineage>
</organism>
<evidence type="ECO:0000313" key="2">
    <source>
        <dbReference type="EMBL" id="TDL43038.1"/>
    </source>
</evidence>
<reference evidence="2 3" key="1">
    <citation type="submission" date="2019-03" db="EMBL/GenBank/DDBJ databases">
        <title>Genome Sequencing and Assembly of Various Microbes Isolated from Partially Reclaimed Soil and Acid Mine Drainage (AMD) Site.</title>
        <authorList>
            <person name="Steinbock B."/>
            <person name="Bechtold R."/>
            <person name="Sevigny J.L."/>
            <person name="Thomas D."/>
            <person name="Cuthill L.R."/>
            <person name="Aveiro Johannsen E.J."/>
            <person name="Thomas K."/>
            <person name="Ghosh A."/>
        </authorList>
    </citation>
    <scope>NUCLEOTIDE SEQUENCE [LARGE SCALE GENOMIC DNA]</scope>
    <source>
        <strain evidence="2 3">S-A3</strain>
    </source>
</reference>
<gene>
    <name evidence="2" type="ORF">E2R59_09460</name>
</gene>
<dbReference type="RefSeq" id="WP_133410299.1">
    <property type="nucleotide sequence ID" value="NZ_SMZT01000003.1"/>
</dbReference>
<dbReference type="Proteomes" id="UP000295163">
    <property type="component" value="Unassembled WGS sequence"/>
</dbReference>
<dbReference type="EMBL" id="SMZT01000003">
    <property type="protein sequence ID" value="TDL43038.1"/>
    <property type="molecule type" value="Genomic_DNA"/>
</dbReference>
<proteinExistence type="predicted"/>
<keyword evidence="1" id="KW-0812">Transmembrane</keyword>
<accession>A0A4R5YFL0</accession>
<evidence type="ECO:0000256" key="1">
    <source>
        <dbReference type="SAM" id="Phobius"/>
    </source>
</evidence>
<protein>
    <submittedName>
        <fullName evidence="2">Uncharacterized protein</fullName>
    </submittedName>
</protein>